<dbReference type="Pfam" id="PF18912">
    <property type="entry name" value="DZR_2"/>
    <property type="match status" value="1"/>
</dbReference>
<dbReference type="PANTHER" id="PTHR47505:SF1">
    <property type="entry name" value="DNA UTILIZATION PROTEIN YHGH"/>
    <property type="match status" value="1"/>
</dbReference>
<keyword evidence="4" id="KW-0328">Glycosyltransferase</keyword>
<dbReference type="SUPFAM" id="SSF53271">
    <property type="entry name" value="PRTase-like"/>
    <property type="match status" value="1"/>
</dbReference>
<keyword evidence="4" id="KW-0808">Transferase</keyword>
<dbReference type="InterPro" id="IPR000836">
    <property type="entry name" value="PRTase_dom"/>
</dbReference>
<dbReference type="Pfam" id="PF00156">
    <property type="entry name" value="Pribosyltran"/>
    <property type="match status" value="1"/>
</dbReference>
<dbReference type="EMBL" id="CAMXCM010000007">
    <property type="protein sequence ID" value="CAI3954462.1"/>
    <property type="molecule type" value="Genomic_DNA"/>
</dbReference>
<dbReference type="Proteomes" id="UP001154259">
    <property type="component" value="Unassembled WGS sequence"/>
</dbReference>
<comment type="similarity">
    <text evidence="1">Belongs to the ComF/GntX family.</text>
</comment>
<dbReference type="InterPro" id="IPR051910">
    <property type="entry name" value="ComF/GntX_DNA_util-trans"/>
</dbReference>
<feature type="domain" description="Phosphoribosyltransferase" evidence="2">
    <location>
        <begin position="171"/>
        <end position="213"/>
    </location>
</feature>
<dbReference type="CDD" id="cd06223">
    <property type="entry name" value="PRTases_typeI"/>
    <property type="match status" value="1"/>
</dbReference>
<sequence length="217" mass="25006">MLDAGQVCAHCFKQLHFIELPYCRLCARPFASQDEAGKKDICLDCDTSYVPWQHCRAAFVYNEGFKKLIMPLKYGDQQKSLQFLSYFMYRSAQDLIAKADYIMPVPLHKKRLRYRKYNQSALLAWQLGRKGNTRVLPMGLMRIKETIVLGHLSKKERRVLLQNAFIVHPKYKQYLENKRIILVDDVMTTGSTMAECVETLLKAGAKHIDIIAAAKVS</sequence>
<feature type="domain" description="Double zinc ribbon" evidence="3">
    <location>
        <begin position="4"/>
        <end position="45"/>
    </location>
</feature>
<protein>
    <submittedName>
        <fullName evidence="4">Contains phosphoribosyltransferase domain (ComFC) (PUBMED:28618091)</fullName>
    </submittedName>
</protein>
<evidence type="ECO:0000313" key="7">
    <source>
        <dbReference type="Proteomes" id="UP001154259"/>
    </source>
</evidence>
<evidence type="ECO:0000259" key="3">
    <source>
        <dbReference type="Pfam" id="PF18912"/>
    </source>
</evidence>
<evidence type="ECO:0000256" key="1">
    <source>
        <dbReference type="ARBA" id="ARBA00008007"/>
    </source>
</evidence>
<evidence type="ECO:0000313" key="5">
    <source>
        <dbReference type="EMBL" id="CAI3955692.1"/>
    </source>
</evidence>
<name>A0A9W4TQ69_9PROT</name>
<comment type="caution">
    <text evidence="4">The sequence shown here is derived from an EMBL/GenBank/DDBJ whole genome shotgun (WGS) entry which is preliminary data.</text>
</comment>
<dbReference type="InterPro" id="IPR029057">
    <property type="entry name" value="PRTase-like"/>
</dbReference>
<keyword evidence="7" id="KW-1185">Reference proteome</keyword>
<reference evidence="4" key="1">
    <citation type="submission" date="2022-10" db="EMBL/GenBank/DDBJ databases">
        <authorList>
            <person name="Botero Cardona J."/>
        </authorList>
    </citation>
    <scope>NUCLEOTIDE SEQUENCE</scope>
    <source>
        <strain evidence="4">LMG 31819</strain>
        <strain evidence="5">R-53529</strain>
    </source>
</reference>
<dbReference type="EMBL" id="CAMXCS010000007">
    <property type="protein sequence ID" value="CAI3955692.1"/>
    <property type="molecule type" value="Genomic_DNA"/>
</dbReference>
<dbReference type="PANTHER" id="PTHR47505">
    <property type="entry name" value="DNA UTILIZATION PROTEIN YHGH"/>
    <property type="match status" value="1"/>
</dbReference>
<gene>
    <name evidence="5" type="ORF">R53529_LOCUS1979</name>
    <name evidence="4" type="ORF">R53530_LOCUS2033</name>
</gene>
<proteinExistence type="inferred from homology"/>
<dbReference type="Gene3D" id="3.40.50.2020">
    <property type="match status" value="1"/>
</dbReference>
<evidence type="ECO:0000259" key="2">
    <source>
        <dbReference type="Pfam" id="PF00156"/>
    </source>
</evidence>
<accession>A0A9W4TQ69</accession>
<dbReference type="AlphaFoldDB" id="A0A9W4TQ69"/>
<dbReference type="InterPro" id="IPR044005">
    <property type="entry name" value="DZR_2"/>
</dbReference>
<evidence type="ECO:0000313" key="6">
    <source>
        <dbReference type="Proteomes" id="UP001154255"/>
    </source>
</evidence>
<organism evidence="4 6">
    <name type="scientific">Commensalibacter communis</name>
    <dbReference type="NCBI Taxonomy" id="2972786"/>
    <lineage>
        <taxon>Bacteria</taxon>
        <taxon>Pseudomonadati</taxon>
        <taxon>Pseudomonadota</taxon>
        <taxon>Alphaproteobacteria</taxon>
        <taxon>Acetobacterales</taxon>
        <taxon>Acetobacteraceae</taxon>
    </lineage>
</organism>
<evidence type="ECO:0000313" key="4">
    <source>
        <dbReference type="EMBL" id="CAI3954462.1"/>
    </source>
</evidence>
<dbReference type="GO" id="GO:0016757">
    <property type="term" value="F:glycosyltransferase activity"/>
    <property type="evidence" value="ECO:0007669"/>
    <property type="project" value="UniProtKB-KW"/>
</dbReference>
<dbReference type="Proteomes" id="UP001154255">
    <property type="component" value="Unassembled WGS sequence"/>
</dbReference>